<sequence>MTVASIRAAGRDRLRVLRVPAFRGVYFGGICSGLTDGLIPVAFALQSVRAFGSPTAMSTILLALWIGRFACTPLAGRVAARRDRFLVMMWSDLGRAIAQGGLALAIIVLGHDSLALMALSAALYGAATAFFGPALWSSIPTLVERRDLDRANGLLAINTDISVLLGPTIAVVLMSAIGFRAILILDALTFLVNIAALAYARGKAVPAHEQSSSDPGPDSAAEHTFLATIRATPWLGWSTALWFVVSVSIGLVAVAGPVATIGKSGSGAHWAALATGMAAASLVGSLSVVAGLGRIRWAAAAVAVAVAFSFEVVALALYPQLRGGVDIIVLFGACTIAGLVNSVSGIAWQTTIQKRLPIGPLAHFSSVEGFVNAAGVPIGMFVGGIVLAHGALPATAIVLCVAMIGSAIVSGVGIRELADERT</sequence>
<evidence type="ECO:0000256" key="5">
    <source>
        <dbReference type="ARBA" id="ARBA00022989"/>
    </source>
</evidence>
<dbReference type="PANTHER" id="PTHR23513:SF9">
    <property type="entry name" value="ENTEROBACTIN EXPORTER ENTS"/>
    <property type="match status" value="1"/>
</dbReference>
<proteinExistence type="predicted"/>
<dbReference type="Proteomes" id="UP000254869">
    <property type="component" value="Unassembled WGS sequence"/>
</dbReference>
<evidence type="ECO:0000256" key="7">
    <source>
        <dbReference type="SAM" id="Phobius"/>
    </source>
</evidence>
<comment type="subcellular location">
    <subcellularLocation>
        <location evidence="1">Cell inner membrane</location>
        <topology evidence="1">Multi-pass membrane protein</topology>
    </subcellularLocation>
</comment>
<dbReference type="CDD" id="cd06173">
    <property type="entry name" value="MFS_MefA_like"/>
    <property type="match status" value="1"/>
</dbReference>
<feature type="transmembrane region" description="Helical" evidence="7">
    <location>
        <begin position="369"/>
        <end position="388"/>
    </location>
</feature>
<reference evidence="8 9" key="1">
    <citation type="submission" date="2018-07" db="EMBL/GenBank/DDBJ databases">
        <title>Genomic Encyclopedia of Type Strains, Phase IV (KMG-IV): sequencing the most valuable type-strain genomes for metagenomic binning, comparative biology and taxonomic classification.</title>
        <authorList>
            <person name="Goeker M."/>
        </authorList>
    </citation>
    <scope>NUCLEOTIDE SEQUENCE [LARGE SCALE GENOMIC DNA]</scope>
    <source>
        <strain evidence="8 9">DSM 44290</strain>
    </source>
</reference>
<dbReference type="SUPFAM" id="SSF103473">
    <property type="entry name" value="MFS general substrate transporter"/>
    <property type="match status" value="1"/>
</dbReference>
<name>A0A370I0G8_9NOCA</name>
<dbReference type="Gene3D" id="1.20.1250.20">
    <property type="entry name" value="MFS general substrate transporter like domains"/>
    <property type="match status" value="1"/>
</dbReference>
<feature type="transmembrane region" description="Helical" evidence="7">
    <location>
        <begin position="116"/>
        <end position="139"/>
    </location>
</feature>
<keyword evidence="6 7" id="KW-0472">Membrane</keyword>
<evidence type="ECO:0000313" key="8">
    <source>
        <dbReference type="EMBL" id="RDI63681.1"/>
    </source>
</evidence>
<feature type="transmembrane region" description="Helical" evidence="7">
    <location>
        <begin position="151"/>
        <end position="173"/>
    </location>
</feature>
<dbReference type="AlphaFoldDB" id="A0A370I0G8"/>
<feature type="transmembrane region" description="Helical" evidence="7">
    <location>
        <begin position="51"/>
        <end position="71"/>
    </location>
</feature>
<dbReference type="InterPro" id="IPR036259">
    <property type="entry name" value="MFS_trans_sf"/>
</dbReference>
<dbReference type="PANTHER" id="PTHR23513">
    <property type="entry name" value="INTEGRAL MEMBRANE EFFLUX PROTEIN-RELATED"/>
    <property type="match status" value="1"/>
</dbReference>
<keyword evidence="5 7" id="KW-1133">Transmembrane helix</keyword>
<dbReference type="STRING" id="1210086.GCA_001613105_03695"/>
<dbReference type="InterPro" id="IPR011701">
    <property type="entry name" value="MFS"/>
</dbReference>
<evidence type="ECO:0000256" key="4">
    <source>
        <dbReference type="ARBA" id="ARBA00022692"/>
    </source>
</evidence>
<keyword evidence="2" id="KW-0813">Transport</keyword>
<keyword evidence="9" id="KW-1185">Reference proteome</keyword>
<dbReference type="RefSeq" id="WP_067999205.1">
    <property type="nucleotide sequence ID" value="NZ_QQBC01000009.1"/>
</dbReference>
<accession>A0A370I0G8</accession>
<feature type="transmembrane region" description="Helical" evidence="7">
    <location>
        <begin position="240"/>
        <end position="262"/>
    </location>
</feature>
<evidence type="ECO:0000256" key="3">
    <source>
        <dbReference type="ARBA" id="ARBA00022475"/>
    </source>
</evidence>
<protein>
    <submittedName>
        <fullName evidence="8">Putative MFS family arabinose efflux permease</fullName>
    </submittedName>
</protein>
<feature type="transmembrane region" description="Helical" evidence="7">
    <location>
        <begin position="297"/>
        <end position="321"/>
    </location>
</feature>
<feature type="transmembrane region" description="Helical" evidence="7">
    <location>
        <begin position="394"/>
        <end position="414"/>
    </location>
</feature>
<gene>
    <name evidence="8" type="ORF">DFR76_10916</name>
</gene>
<dbReference type="GO" id="GO:0005886">
    <property type="term" value="C:plasma membrane"/>
    <property type="evidence" value="ECO:0007669"/>
    <property type="project" value="UniProtKB-SubCell"/>
</dbReference>
<dbReference type="GO" id="GO:0022857">
    <property type="term" value="F:transmembrane transporter activity"/>
    <property type="evidence" value="ECO:0007669"/>
    <property type="project" value="InterPro"/>
</dbReference>
<comment type="caution">
    <text evidence="8">The sequence shown here is derived from an EMBL/GenBank/DDBJ whole genome shotgun (WGS) entry which is preliminary data.</text>
</comment>
<keyword evidence="3" id="KW-1003">Cell membrane</keyword>
<feature type="transmembrane region" description="Helical" evidence="7">
    <location>
        <begin position="92"/>
        <end position="110"/>
    </location>
</feature>
<evidence type="ECO:0000256" key="2">
    <source>
        <dbReference type="ARBA" id="ARBA00022448"/>
    </source>
</evidence>
<dbReference type="EMBL" id="QQBC01000009">
    <property type="protein sequence ID" value="RDI63681.1"/>
    <property type="molecule type" value="Genomic_DNA"/>
</dbReference>
<organism evidence="8 9">
    <name type="scientific">Nocardia pseudobrasiliensis</name>
    <dbReference type="NCBI Taxonomy" id="45979"/>
    <lineage>
        <taxon>Bacteria</taxon>
        <taxon>Bacillati</taxon>
        <taxon>Actinomycetota</taxon>
        <taxon>Actinomycetes</taxon>
        <taxon>Mycobacteriales</taxon>
        <taxon>Nocardiaceae</taxon>
        <taxon>Nocardia</taxon>
    </lineage>
</organism>
<feature type="transmembrane region" description="Helical" evidence="7">
    <location>
        <begin position="327"/>
        <end position="348"/>
    </location>
</feature>
<evidence type="ECO:0000256" key="1">
    <source>
        <dbReference type="ARBA" id="ARBA00004429"/>
    </source>
</evidence>
<evidence type="ECO:0000313" key="9">
    <source>
        <dbReference type="Proteomes" id="UP000254869"/>
    </source>
</evidence>
<evidence type="ECO:0000256" key="6">
    <source>
        <dbReference type="ARBA" id="ARBA00023136"/>
    </source>
</evidence>
<keyword evidence="4 7" id="KW-0812">Transmembrane</keyword>
<feature type="transmembrane region" description="Helical" evidence="7">
    <location>
        <begin position="179"/>
        <end position="200"/>
    </location>
</feature>
<feature type="transmembrane region" description="Helical" evidence="7">
    <location>
        <begin position="268"/>
        <end position="290"/>
    </location>
</feature>
<dbReference type="Pfam" id="PF07690">
    <property type="entry name" value="MFS_1"/>
    <property type="match status" value="1"/>
</dbReference>
<feature type="transmembrane region" description="Helical" evidence="7">
    <location>
        <begin position="21"/>
        <end position="45"/>
    </location>
</feature>